<dbReference type="AlphaFoldDB" id="A0AAC8Q3W9"/>
<reference evidence="4 6" key="2">
    <citation type="submission" date="2018-08" db="EMBL/GenBank/DDBJ databases">
        <title>Genomic Encyclopedia of Archaeal and Bacterial Type Strains, Phase II (KMG-II): from individual species to whole genera.</title>
        <authorList>
            <person name="Goeker M."/>
        </authorList>
    </citation>
    <scope>NUCLEOTIDE SEQUENCE [LARGE SCALE GENOMIC DNA]</scope>
    <source>
        <strain evidence="4 6">DSM 2261</strain>
    </source>
</reference>
<evidence type="ECO:0000313" key="5">
    <source>
        <dbReference type="Proteomes" id="UP000035579"/>
    </source>
</evidence>
<reference evidence="3 5" key="1">
    <citation type="submission" date="2015-05" db="EMBL/GenBank/DDBJ databases">
        <title>Genome assembly of Archangium gephyra DSM 2261.</title>
        <authorList>
            <person name="Sharma G."/>
            <person name="Subramanian S."/>
        </authorList>
    </citation>
    <scope>NUCLEOTIDE SEQUENCE [LARGE SCALE GENOMIC DNA]</scope>
    <source>
        <strain evidence="3 5">DSM 2261</strain>
    </source>
</reference>
<dbReference type="Proteomes" id="UP000035579">
    <property type="component" value="Chromosome"/>
</dbReference>
<dbReference type="Pfam" id="PF00487">
    <property type="entry name" value="FA_desaturase"/>
    <property type="match status" value="1"/>
</dbReference>
<protein>
    <submittedName>
        <fullName evidence="3">Fatty acid desaturase</fullName>
    </submittedName>
</protein>
<feature type="transmembrane region" description="Helical" evidence="1">
    <location>
        <begin position="39"/>
        <end position="59"/>
    </location>
</feature>
<dbReference type="GO" id="GO:0006629">
    <property type="term" value="P:lipid metabolic process"/>
    <property type="evidence" value="ECO:0007669"/>
    <property type="project" value="InterPro"/>
</dbReference>
<dbReference type="EMBL" id="QUMU01000004">
    <property type="protein sequence ID" value="REG33331.1"/>
    <property type="molecule type" value="Genomic_DNA"/>
</dbReference>
<keyword evidence="1" id="KW-1133">Transmembrane helix</keyword>
<organism evidence="3 5">
    <name type="scientific">Archangium gephyra</name>
    <dbReference type="NCBI Taxonomy" id="48"/>
    <lineage>
        <taxon>Bacteria</taxon>
        <taxon>Pseudomonadati</taxon>
        <taxon>Myxococcota</taxon>
        <taxon>Myxococcia</taxon>
        <taxon>Myxococcales</taxon>
        <taxon>Cystobacterineae</taxon>
        <taxon>Archangiaceae</taxon>
        <taxon>Archangium</taxon>
    </lineage>
</organism>
<evidence type="ECO:0000313" key="6">
    <source>
        <dbReference type="Proteomes" id="UP000256345"/>
    </source>
</evidence>
<dbReference type="RefSeq" id="WP_047854903.1">
    <property type="nucleotide sequence ID" value="NZ_CP011509.1"/>
</dbReference>
<keyword evidence="1" id="KW-0472">Membrane</keyword>
<evidence type="ECO:0000313" key="3">
    <source>
        <dbReference type="EMBL" id="AKI99960.1"/>
    </source>
</evidence>
<feature type="domain" description="Fatty acid desaturase" evidence="2">
    <location>
        <begin position="43"/>
        <end position="251"/>
    </location>
</feature>
<feature type="transmembrane region" description="Helical" evidence="1">
    <location>
        <begin position="12"/>
        <end position="33"/>
    </location>
</feature>
<gene>
    <name evidence="3" type="ORF">AA314_01587</name>
    <name evidence="4" type="ORF">ATI61_104622</name>
</gene>
<evidence type="ECO:0000259" key="2">
    <source>
        <dbReference type="Pfam" id="PF00487"/>
    </source>
</evidence>
<name>A0AAC8Q3W9_9BACT</name>
<dbReference type="KEGG" id="age:AA314_01587"/>
<feature type="transmembrane region" description="Helical" evidence="1">
    <location>
        <begin position="154"/>
        <end position="171"/>
    </location>
</feature>
<dbReference type="EMBL" id="CP011509">
    <property type="protein sequence ID" value="AKI99960.1"/>
    <property type="molecule type" value="Genomic_DNA"/>
</dbReference>
<dbReference type="Proteomes" id="UP000256345">
    <property type="component" value="Unassembled WGS sequence"/>
</dbReference>
<sequence length="300" mass="33655">MSHRPTASPTLDVSHLAVHGLWCTWLAALLVSWDTVPMTGRVTLLVAGFLLLFWNYAVLHNHMHQPIARPRALRWLVSRTLGMACGFAYRGYHLHHFNHHKYNDGEGDWGRRRSGEGAVTYLVRSTLTPWLWPYGLLAKVWKAAAQKKGQRAELVLDFVLLQGSLVALALWRPWLALSYFGMMLAGQLSIHVLNLAAHHETDATRRDSLAVTSTSRLYNLLCFNAGYHQAHHLRPQAPWRELPALTERLASEGLLRPALQTPLAPIHPAWVARLLRRYAAAPCAPQKDSTTTSETPSAAI</sequence>
<evidence type="ECO:0000256" key="1">
    <source>
        <dbReference type="SAM" id="Phobius"/>
    </source>
</evidence>
<keyword evidence="6" id="KW-1185">Reference proteome</keyword>
<keyword evidence="1" id="KW-0812">Transmembrane</keyword>
<accession>A0AAC8Q3W9</accession>
<proteinExistence type="predicted"/>
<evidence type="ECO:0000313" key="4">
    <source>
        <dbReference type="EMBL" id="REG33331.1"/>
    </source>
</evidence>
<dbReference type="InterPro" id="IPR005804">
    <property type="entry name" value="FA_desaturase_dom"/>
</dbReference>